<dbReference type="RefSeq" id="WP_268380438.1">
    <property type="nucleotide sequence ID" value="NZ_JAPQTC020000004.1"/>
</dbReference>
<keyword evidence="1" id="KW-1133">Transmembrane helix</keyword>
<keyword evidence="3" id="KW-1185">Reference proteome</keyword>
<name>A0ABU3MUW3_9BURK</name>
<proteinExistence type="predicted"/>
<evidence type="ECO:0000256" key="1">
    <source>
        <dbReference type="SAM" id="Phobius"/>
    </source>
</evidence>
<feature type="transmembrane region" description="Helical" evidence="1">
    <location>
        <begin position="31"/>
        <end position="58"/>
    </location>
</feature>
<gene>
    <name evidence="2" type="ORF">OYC61_014075</name>
</gene>
<dbReference type="EMBL" id="JAPQTC020000004">
    <property type="protein sequence ID" value="MDT8505427.1"/>
    <property type="molecule type" value="Genomic_DNA"/>
</dbReference>
<evidence type="ECO:0000313" key="3">
    <source>
        <dbReference type="Proteomes" id="UP001074635"/>
    </source>
</evidence>
<reference evidence="2" key="1">
    <citation type="submission" date="2023-08" db="EMBL/GenBank/DDBJ databases">
        <title>Study of Resistomes in environmental pathogenic environmental.</title>
        <authorList>
            <person name="Bhattacharjee A."/>
            <person name="Singh A.K."/>
        </authorList>
    </citation>
    <scope>NUCLEOTIDE SEQUENCE</scope>
    <source>
        <strain evidence="2">S1</strain>
    </source>
</reference>
<feature type="transmembrane region" description="Helical" evidence="1">
    <location>
        <begin position="70"/>
        <end position="89"/>
    </location>
</feature>
<accession>A0ABU3MUW3</accession>
<sequence length="261" mass="29448">MSVFLLGWAMLTRINHCVRQGMGKGLNLRQIAAWFIAAICGGVIGAVAALVVVGWLGGRPSIFGADWWDAFTALGTVGTVLISLTYPLVGYIGRQKKLKNENLTSAAYLSNHIYRNFYSLAEIGERLFSILRQSYGKDLCKLFEDDLRRVEAELQERRQRDYPGEGGRLIDEMLQRNQELLTFLEKLDDPKSTVRVSGDVLPYIEDLLSSLIWQGERIVSYRRELSGQLARCGIEQDLMWPKVRPGYDENVLGGLRSCLKN</sequence>
<keyword evidence="1" id="KW-0472">Membrane</keyword>
<protein>
    <submittedName>
        <fullName evidence="2">Uncharacterized protein</fullName>
    </submittedName>
</protein>
<dbReference type="Proteomes" id="UP001074635">
    <property type="component" value="Unassembled WGS sequence"/>
</dbReference>
<evidence type="ECO:0000313" key="2">
    <source>
        <dbReference type="EMBL" id="MDT8505427.1"/>
    </source>
</evidence>
<comment type="caution">
    <text evidence="2">The sequence shown here is derived from an EMBL/GenBank/DDBJ whole genome shotgun (WGS) entry which is preliminary data.</text>
</comment>
<organism evidence="2 3">
    <name type="scientific">Alcaligenes nematophilus</name>
    <dbReference type="NCBI Taxonomy" id="2994643"/>
    <lineage>
        <taxon>Bacteria</taxon>
        <taxon>Pseudomonadati</taxon>
        <taxon>Pseudomonadota</taxon>
        <taxon>Betaproteobacteria</taxon>
        <taxon>Burkholderiales</taxon>
        <taxon>Alcaligenaceae</taxon>
        <taxon>Alcaligenes</taxon>
    </lineage>
</organism>
<keyword evidence="1" id="KW-0812">Transmembrane</keyword>